<proteinExistence type="predicted"/>
<keyword evidence="1" id="KW-0695">RNA-directed DNA polymerase</keyword>
<protein>
    <submittedName>
        <fullName evidence="1">Reverse transcriptase domain-containing protein</fullName>
    </submittedName>
</protein>
<dbReference type="GO" id="GO:0003964">
    <property type="term" value="F:RNA-directed DNA polymerase activity"/>
    <property type="evidence" value="ECO:0007669"/>
    <property type="project" value="UniProtKB-KW"/>
</dbReference>
<keyword evidence="2" id="KW-1185">Reference proteome</keyword>
<reference evidence="1 2" key="1">
    <citation type="submission" date="2019-08" db="EMBL/GenBank/DDBJ databases">
        <title>Whole genome of Aphis craccivora.</title>
        <authorList>
            <person name="Voronova N.V."/>
            <person name="Shulinski R.S."/>
            <person name="Bandarenka Y.V."/>
            <person name="Zhorov D.G."/>
            <person name="Warner D."/>
        </authorList>
    </citation>
    <scope>NUCLEOTIDE SEQUENCE [LARGE SCALE GENOMIC DNA]</scope>
    <source>
        <strain evidence="1">180601</strain>
        <tissue evidence="1">Whole Body</tissue>
    </source>
</reference>
<keyword evidence="1" id="KW-0808">Transferase</keyword>
<accession>A0A6G0VT54</accession>
<organism evidence="1 2">
    <name type="scientific">Aphis craccivora</name>
    <name type="common">Cowpea aphid</name>
    <dbReference type="NCBI Taxonomy" id="307492"/>
    <lineage>
        <taxon>Eukaryota</taxon>
        <taxon>Metazoa</taxon>
        <taxon>Ecdysozoa</taxon>
        <taxon>Arthropoda</taxon>
        <taxon>Hexapoda</taxon>
        <taxon>Insecta</taxon>
        <taxon>Pterygota</taxon>
        <taxon>Neoptera</taxon>
        <taxon>Paraneoptera</taxon>
        <taxon>Hemiptera</taxon>
        <taxon>Sternorrhyncha</taxon>
        <taxon>Aphidomorpha</taxon>
        <taxon>Aphidoidea</taxon>
        <taxon>Aphididae</taxon>
        <taxon>Aphidini</taxon>
        <taxon>Aphis</taxon>
        <taxon>Aphis</taxon>
    </lineage>
</organism>
<dbReference type="Proteomes" id="UP000478052">
    <property type="component" value="Unassembled WGS sequence"/>
</dbReference>
<evidence type="ECO:0000313" key="2">
    <source>
        <dbReference type="Proteomes" id="UP000478052"/>
    </source>
</evidence>
<feature type="non-terminal residue" evidence="1">
    <location>
        <position position="69"/>
    </location>
</feature>
<dbReference type="OrthoDB" id="6624020at2759"/>
<name>A0A6G0VT54_APHCR</name>
<gene>
    <name evidence="1" type="ORF">FWK35_00026509</name>
</gene>
<dbReference type="AlphaFoldDB" id="A0A6G0VT54"/>
<dbReference type="EMBL" id="VUJU01012235">
    <property type="protein sequence ID" value="KAF0708268.1"/>
    <property type="molecule type" value="Genomic_DNA"/>
</dbReference>
<evidence type="ECO:0000313" key="1">
    <source>
        <dbReference type="EMBL" id="KAF0708268.1"/>
    </source>
</evidence>
<sequence>WAHTLEFVPGNIRTLNRAQRRVLLRCTCEYRAVSEAATNVIASTPPADFWQRRGGVRPETGLRGTHGRQ</sequence>
<keyword evidence="1" id="KW-0548">Nucleotidyltransferase</keyword>
<comment type="caution">
    <text evidence="1">The sequence shown here is derived from an EMBL/GenBank/DDBJ whole genome shotgun (WGS) entry which is preliminary data.</text>
</comment>
<feature type="non-terminal residue" evidence="1">
    <location>
        <position position="1"/>
    </location>
</feature>